<dbReference type="Proteomes" id="UP000236305">
    <property type="component" value="Unassembled WGS sequence"/>
</dbReference>
<dbReference type="EMBL" id="MPSH01000009">
    <property type="protein sequence ID" value="PNH33267.1"/>
    <property type="molecule type" value="Genomic_DNA"/>
</dbReference>
<dbReference type="AlphaFoldDB" id="A0AA44WM16"/>
<protein>
    <submittedName>
        <fullName evidence="1">Uncharacterized protein</fullName>
    </submittedName>
</protein>
<proteinExistence type="predicted"/>
<comment type="caution">
    <text evidence="1">The sequence shown here is derived from an EMBL/GenBank/DDBJ whole genome shotgun (WGS) entry which is preliminary data.</text>
</comment>
<accession>A0AA44WM16</accession>
<organism evidence="1 2">
    <name type="scientific">Verticillium dahliae</name>
    <name type="common">Verticillium wilt</name>
    <dbReference type="NCBI Taxonomy" id="27337"/>
    <lineage>
        <taxon>Eukaryota</taxon>
        <taxon>Fungi</taxon>
        <taxon>Dikarya</taxon>
        <taxon>Ascomycota</taxon>
        <taxon>Pezizomycotina</taxon>
        <taxon>Sordariomycetes</taxon>
        <taxon>Hypocreomycetidae</taxon>
        <taxon>Glomerellales</taxon>
        <taxon>Plectosphaerellaceae</taxon>
        <taxon>Verticillium</taxon>
    </lineage>
</organism>
<gene>
    <name evidence="1" type="ORF">BJF96_g3352</name>
</gene>
<evidence type="ECO:0000313" key="1">
    <source>
        <dbReference type="EMBL" id="PNH33267.1"/>
    </source>
</evidence>
<name>A0AA44WM16_VERDA</name>
<reference evidence="1 2" key="1">
    <citation type="submission" date="2017-12" db="EMBL/GenBank/DDBJ databases">
        <title>Comparative genomics yields insights into virulence evolution of Verticillium dahliae.</title>
        <authorList>
            <person name="Fan R."/>
            <person name="Armitage A.D."/>
            <person name="Cascant-Lopez E."/>
            <person name="Sobczyk M."/>
            <person name="Cockerton H.M."/>
            <person name="Harrison R.J."/>
        </authorList>
    </citation>
    <scope>NUCLEOTIDE SEQUENCE [LARGE SCALE GENOMIC DNA]</scope>
    <source>
        <strain evidence="1 2">12008</strain>
    </source>
</reference>
<evidence type="ECO:0000313" key="2">
    <source>
        <dbReference type="Proteomes" id="UP000236305"/>
    </source>
</evidence>
<sequence>MTPVPHDWRLFLDLNQVRASLPNWYLDSPKILDAATST</sequence>